<evidence type="ECO:0000313" key="3">
    <source>
        <dbReference type="EMBL" id="GJS67407.1"/>
    </source>
</evidence>
<dbReference type="Pfam" id="PF00078">
    <property type="entry name" value="RVT_1"/>
    <property type="match status" value="1"/>
</dbReference>
<reference evidence="3" key="1">
    <citation type="journal article" date="2022" name="Int. J. Mol. Sci.">
        <title>Draft Genome of Tanacetum Coccineum: Genomic Comparison of Closely Related Tanacetum-Family Plants.</title>
        <authorList>
            <person name="Yamashiro T."/>
            <person name="Shiraishi A."/>
            <person name="Nakayama K."/>
            <person name="Satake H."/>
        </authorList>
    </citation>
    <scope>NUCLEOTIDE SEQUENCE</scope>
</reference>
<dbReference type="GO" id="GO:0003964">
    <property type="term" value="F:RNA-directed DNA polymerase activity"/>
    <property type="evidence" value="ECO:0007669"/>
    <property type="project" value="UniProtKB-KW"/>
</dbReference>
<proteinExistence type="predicted"/>
<keyword evidence="3" id="KW-0548">Nucleotidyltransferase</keyword>
<sequence length="534" mass="59501">MSRPKYVQPNAIPKEKVSSPPYLLKPSLVIDDSCLVSRDLDNCAPQCSSSKTVVVELPPLSYYQDGKESVWLWGILTSWDDFCYAGLMVLVDHVNFAIGCNSSFVALIPKILDPKRVCDYRPISLIGCLYKVVTKILASRLSTVISDLNFRVQSAMIFKVDFAKAYDSIRWDFLEDVLTSFGFGPQWCSWIRGSLKSGKSSILVNGSPTTEFHWFRGLKHGDPIARTILIIIGKLFICLSIGLLKLVLLKVTSSTPLSLCHICSSLMMLRLFIGEWSQDNLKGIMHSSSVAFLILSTAYEIISDKVNFLVWYLRERNHVIEAAKFIGCSTMKTPFRYLGILVGDNMANLKAWDETIAKMIKRLSKWKLNTLSIGGRLTLLKSVLGSTLSTNEIYLGVSSLFLSNRVLSSMFLEFSFHDTLYGLVLLLRFMVQALISFLLLTILLGVLLSKKSKPSTIKVLILLSFLFLPPLSYSLLEVNKNCLVEEYAQCSFTAYFSSPDSGGGPEASGSLSLVMKSSDSVSLSNMEDRLLFGI</sequence>
<keyword evidence="1" id="KW-0812">Transmembrane</keyword>
<dbReference type="InterPro" id="IPR000477">
    <property type="entry name" value="RT_dom"/>
</dbReference>
<protein>
    <submittedName>
        <fullName evidence="3">RNA-directed DNA polymerase, eukaryota</fullName>
    </submittedName>
</protein>
<name>A0ABQ4XRG9_9ASTR</name>
<evidence type="ECO:0000259" key="2">
    <source>
        <dbReference type="Pfam" id="PF00078"/>
    </source>
</evidence>
<feature type="transmembrane region" description="Helical" evidence="1">
    <location>
        <begin position="459"/>
        <end position="476"/>
    </location>
</feature>
<gene>
    <name evidence="3" type="ORF">Tco_0681971</name>
</gene>
<dbReference type="PANTHER" id="PTHR33116">
    <property type="entry name" value="REVERSE TRANSCRIPTASE ZINC-BINDING DOMAIN-CONTAINING PROTEIN-RELATED-RELATED"/>
    <property type="match status" value="1"/>
</dbReference>
<comment type="caution">
    <text evidence="3">The sequence shown here is derived from an EMBL/GenBank/DDBJ whole genome shotgun (WGS) entry which is preliminary data.</text>
</comment>
<dbReference type="PANTHER" id="PTHR33116:SF81">
    <property type="entry name" value="RNA-DIRECTED DNA POLYMERASE"/>
    <property type="match status" value="1"/>
</dbReference>
<keyword evidence="1" id="KW-0472">Membrane</keyword>
<keyword evidence="4" id="KW-1185">Reference proteome</keyword>
<feature type="domain" description="Reverse transcriptase" evidence="2">
    <location>
        <begin position="115"/>
        <end position="229"/>
    </location>
</feature>
<keyword evidence="3" id="KW-0695">RNA-directed DNA polymerase</keyword>
<evidence type="ECO:0000256" key="1">
    <source>
        <dbReference type="SAM" id="Phobius"/>
    </source>
</evidence>
<evidence type="ECO:0000313" key="4">
    <source>
        <dbReference type="Proteomes" id="UP001151760"/>
    </source>
</evidence>
<feature type="transmembrane region" description="Helical" evidence="1">
    <location>
        <begin position="420"/>
        <end position="447"/>
    </location>
</feature>
<keyword evidence="1" id="KW-1133">Transmembrane helix</keyword>
<accession>A0ABQ4XRG9</accession>
<reference evidence="3" key="2">
    <citation type="submission" date="2022-01" db="EMBL/GenBank/DDBJ databases">
        <authorList>
            <person name="Yamashiro T."/>
            <person name="Shiraishi A."/>
            <person name="Satake H."/>
            <person name="Nakayama K."/>
        </authorList>
    </citation>
    <scope>NUCLEOTIDE SEQUENCE</scope>
</reference>
<dbReference type="Proteomes" id="UP001151760">
    <property type="component" value="Unassembled WGS sequence"/>
</dbReference>
<keyword evidence="3" id="KW-0808">Transferase</keyword>
<organism evidence="3 4">
    <name type="scientific">Tanacetum coccineum</name>
    <dbReference type="NCBI Taxonomy" id="301880"/>
    <lineage>
        <taxon>Eukaryota</taxon>
        <taxon>Viridiplantae</taxon>
        <taxon>Streptophyta</taxon>
        <taxon>Embryophyta</taxon>
        <taxon>Tracheophyta</taxon>
        <taxon>Spermatophyta</taxon>
        <taxon>Magnoliopsida</taxon>
        <taxon>eudicotyledons</taxon>
        <taxon>Gunneridae</taxon>
        <taxon>Pentapetalae</taxon>
        <taxon>asterids</taxon>
        <taxon>campanulids</taxon>
        <taxon>Asterales</taxon>
        <taxon>Asteraceae</taxon>
        <taxon>Asteroideae</taxon>
        <taxon>Anthemideae</taxon>
        <taxon>Anthemidinae</taxon>
        <taxon>Tanacetum</taxon>
    </lineage>
</organism>
<dbReference type="EMBL" id="BQNB010009715">
    <property type="protein sequence ID" value="GJS67407.1"/>
    <property type="molecule type" value="Genomic_DNA"/>
</dbReference>
<feature type="transmembrane region" description="Helical" evidence="1">
    <location>
        <begin position="228"/>
        <end position="248"/>
    </location>
</feature>